<dbReference type="RefSeq" id="WP_101266718.1">
    <property type="nucleotide sequence ID" value="NZ_CP024199.1"/>
</dbReference>
<keyword evidence="3" id="KW-1185">Reference proteome</keyword>
<sequence>MNSQIDALKASLDKLSGEMGEMSQMAAQHFDELHDAVNNVASHTLAMEAIIAAMLANIEIDQQAVTNWIRAKTAEFSSPEHGESAAETIARDFLANN</sequence>
<reference evidence="1 3" key="2">
    <citation type="submission" date="2017-10" db="EMBL/GenBank/DDBJ databases">
        <title>Biodiversity and function of Thalassospira species in the particle-attached aromatic-hydrocarbon-degrading consortia from the surface seawater of the China South Sea.</title>
        <authorList>
            <person name="Dong C."/>
            <person name="Liu R."/>
            <person name="Shao Z."/>
        </authorList>
    </citation>
    <scope>NUCLEOTIDE SEQUENCE [LARGE SCALE GENOMIC DNA]</scope>
    <source>
        <strain evidence="1 3">CSC3H3</strain>
    </source>
</reference>
<name>A0A2N3KUH6_9PROT</name>
<accession>A0A2N3KUH6</accession>
<dbReference type="EMBL" id="CP024199">
    <property type="protein sequence ID" value="AUG55183.1"/>
    <property type="molecule type" value="Genomic_DNA"/>
</dbReference>
<evidence type="ECO:0000313" key="2">
    <source>
        <dbReference type="EMBL" id="PKR54221.1"/>
    </source>
</evidence>
<dbReference type="Proteomes" id="UP000233597">
    <property type="component" value="Unassembled WGS sequence"/>
</dbReference>
<proteinExistence type="predicted"/>
<dbReference type="AlphaFoldDB" id="A0A2N3KUH6"/>
<evidence type="ECO:0000313" key="3">
    <source>
        <dbReference type="Proteomes" id="UP000233458"/>
    </source>
</evidence>
<protein>
    <submittedName>
        <fullName evidence="2">Uncharacterized protein</fullName>
    </submittedName>
</protein>
<organism evidence="2 4">
    <name type="scientific">Thalassospira marina</name>
    <dbReference type="NCBI Taxonomy" id="2048283"/>
    <lineage>
        <taxon>Bacteria</taxon>
        <taxon>Pseudomonadati</taxon>
        <taxon>Pseudomonadota</taxon>
        <taxon>Alphaproteobacteria</taxon>
        <taxon>Rhodospirillales</taxon>
        <taxon>Thalassospiraceae</taxon>
        <taxon>Thalassospira</taxon>
    </lineage>
</organism>
<dbReference type="Proteomes" id="UP000233458">
    <property type="component" value="Chromosome"/>
</dbReference>
<evidence type="ECO:0000313" key="4">
    <source>
        <dbReference type="Proteomes" id="UP000233597"/>
    </source>
</evidence>
<dbReference type="OrthoDB" id="7358912at2"/>
<dbReference type="KEGG" id="thac:CSC3H3_16980"/>
<evidence type="ECO:0000313" key="1">
    <source>
        <dbReference type="EMBL" id="AUG55183.1"/>
    </source>
</evidence>
<reference evidence="2 4" key="1">
    <citation type="submission" date="2017-09" db="EMBL/GenBank/DDBJ databases">
        <title>Biodiversity and function of Thalassospira species in the particle-attached aromatic-hydrocarbon-degrading consortia from the surface seawater of the South China Sea.</title>
        <authorList>
            <person name="Dong C."/>
            <person name="Liu R."/>
            <person name="Shao Z."/>
        </authorList>
    </citation>
    <scope>NUCLEOTIDE SEQUENCE [LARGE SCALE GENOMIC DNA]</scope>
    <source>
        <strain evidence="2 4">CSC1P2</strain>
    </source>
</reference>
<gene>
    <name evidence="2" type="ORF">COO20_11420</name>
    <name evidence="1" type="ORF">CSC3H3_16980</name>
</gene>
<dbReference type="EMBL" id="NWTK01000006">
    <property type="protein sequence ID" value="PKR54221.1"/>
    <property type="molecule type" value="Genomic_DNA"/>
</dbReference>